<organism evidence="2 3">
    <name type="scientific">Tigriopus californicus</name>
    <name type="common">Marine copepod</name>
    <dbReference type="NCBI Taxonomy" id="6832"/>
    <lineage>
        <taxon>Eukaryota</taxon>
        <taxon>Metazoa</taxon>
        <taxon>Ecdysozoa</taxon>
        <taxon>Arthropoda</taxon>
        <taxon>Crustacea</taxon>
        <taxon>Multicrustacea</taxon>
        <taxon>Hexanauplia</taxon>
        <taxon>Copepoda</taxon>
        <taxon>Harpacticoida</taxon>
        <taxon>Harpacticidae</taxon>
        <taxon>Tigriopus</taxon>
    </lineage>
</organism>
<dbReference type="GO" id="GO:0035091">
    <property type="term" value="F:phosphatidylinositol binding"/>
    <property type="evidence" value="ECO:0007669"/>
    <property type="project" value="InterPro"/>
</dbReference>
<evidence type="ECO:0000256" key="1">
    <source>
        <dbReference type="SAM" id="MobiDB-lite"/>
    </source>
</evidence>
<reference evidence="2 3" key="1">
    <citation type="journal article" date="2018" name="Nat. Ecol. Evol.">
        <title>Genomic signatures of mitonuclear coevolution across populations of Tigriopus californicus.</title>
        <authorList>
            <person name="Barreto F.S."/>
            <person name="Watson E.T."/>
            <person name="Lima T.G."/>
            <person name="Willett C.S."/>
            <person name="Edmands S."/>
            <person name="Li W."/>
            <person name="Burton R.S."/>
        </authorList>
    </citation>
    <scope>NUCLEOTIDE SEQUENCE [LARGE SCALE GENOMIC DNA]</scope>
    <source>
        <strain evidence="2 3">San Diego</strain>
    </source>
</reference>
<keyword evidence="3" id="KW-1185">Reference proteome</keyword>
<accession>A0A553PLB7</accession>
<feature type="region of interest" description="Disordered" evidence="1">
    <location>
        <begin position="296"/>
        <end position="323"/>
    </location>
</feature>
<dbReference type="SUPFAM" id="SSF64268">
    <property type="entry name" value="PX domain"/>
    <property type="match status" value="1"/>
</dbReference>
<dbReference type="EMBL" id="VCGU01000003">
    <property type="protein sequence ID" value="TRY78478.1"/>
    <property type="molecule type" value="Genomic_DNA"/>
</dbReference>
<feature type="compositionally biased region" description="Low complexity" evidence="1">
    <location>
        <begin position="301"/>
        <end position="312"/>
    </location>
</feature>
<name>A0A553PLB7_TIGCA</name>
<feature type="compositionally biased region" description="Acidic residues" evidence="1">
    <location>
        <begin position="471"/>
        <end position="484"/>
    </location>
</feature>
<feature type="compositionally biased region" description="Basic and acidic residues" evidence="1">
    <location>
        <begin position="485"/>
        <end position="496"/>
    </location>
</feature>
<gene>
    <name evidence="2" type="ORF">TCAL_09489</name>
</gene>
<dbReference type="InterPro" id="IPR036871">
    <property type="entry name" value="PX_dom_sf"/>
</dbReference>
<protein>
    <recommendedName>
        <fullName evidence="4">PX domain-containing protein</fullName>
    </recommendedName>
</protein>
<feature type="region of interest" description="Disordered" evidence="1">
    <location>
        <begin position="1"/>
        <end position="21"/>
    </location>
</feature>
<sequence length="504" mass="56875">MNRSNNASALAGDTPENPAPNRILSLLGLSRNPSQVSFDNQSGRSSNDMVDLVKSFYPRDAGVTREIPDFIFNPEAHRLRQRRTAERMRLKREQGGQDNLLAAAFDNEVEDQNLRYIFMISRTLTPEFKVLLGYSYKTLYPTMILSNSDYVPRICAVCLRTYLEFVRLSEHVTSYARKRLNIADKIPVLPYFGRWGTDCIADRRLVIEEYLNFILKKDWVFQVMGLQLFLYTQLPLSECFDTTKDLVRLTKKIPKTMRSYEKRFFSSDFSYQDLYQYTALIVEEQANPINSARTPAMFVRSPPHSDSSSASSQTGACPCQSLGNQSAGQSVDSASNFMQIGTEERVVNTAQGPQVYVPKLLHIGSCSSLDHASLRARSSSRMVTLGSQMATTPRVAISGSYSNDDLVRLANSLPANMVDHMHMAGAEPIPGPSGLQNRPRFGSPKSNNRHRHLSKIDEEKEKSPKKKKPEEEEEDPEDPDDVPVDDGRKEDDKSNDEIFGIDEE</sequence>
<evidence type="ECO:0008006" key="4">
    <source>
        <dbReference type="Google" id="ProtNLM"/>
    </source>
</evidence>
<evidence type="ECO:0000313" key="3">
    <source>
        <dbReference type="Proteomes" id="UP000318571"/>
    </source>
</evidence>
<feature type="region of interest" description="Disordered" evidence="1">
    <location>
        <begin position="423"/>
        <end position="504"/>
    </location>
</feature>
<proteinExistence type="predicted"/>
<evidence type="ECO:0000313" key="2">
    <source>
        <dbReference type="EMBL" id="TRY78478.1"/>
    </source>
</evidence>
<comment type="caution">
    <text evidence="2">The sequence shown here is derived from an EMBL/GenBank/DDBJ whole genome shotgun (WGS) entry which is preliminary data.</text>
</comment>
<dbReference type="AlphaFoldDB" id="A0A553PLB7"/>
<dbReference type="Proteomes" id="UP000318571">
    <property type="component" value="Chromosome 11"/>
</dbReference>